<feature type="repeat" description="ANK" evidence="3">
    <location>
        <begin position="161"/>
        <end position="193"/>
    </location>
</feature>
<dbReference type="SUPFAM" id="SSF48403">
    <property type="entry name" value="Ankyrin repeat"/>
    <property type="match status" value="1"/>
</dbReference>
<dbReference type="EMBL" id="MU827334">
    <property type="protein sequence ID" value="KAJ7354737.1"/>
    <property type="molecule type" value="Genomic_DNA"/>
</dbReference>
<dbReference type="PROSITE" id="PS50088">
    <property type="entry name" value="ANK_REPEAT"/>
    <property type="match status" value="4"/>
</dbReference>
<keyword evidence="1" id="KW-0677">Repeat</keyword>
<keyword evidence="2 3" id="KW-0040">ANK repeat</keyword>
<accession>A0A9W9YJV9</accession>
<keyword evidence="4" id="KW-0808">Transferase</keyword>
<dbReference type="SMART" id="SM00248">
    <property type="entry name" value="ANK"/>
    <property type="match status" value="7"/>
</dbReference>
<sequence>MDSPVSLQSIALCKINETSAQLASNLLQSNCDPRNSDFLRALIHCSPTKLDAAIFLGEELINSILKEPNHTKTRREIAYGVCHLTQHFQASSLLHEVARRGNVEQLERLLQNRFTCDAQRFFNEKDEGGKTPLMWACWNNSVDVIKFILFNGADLYARDSFGQTPFLHACRGNTREVLEFLARRGARIHDIDSDGQHGIHHAARGNTRDVLELLILKLQADIHIKDWRNRFPIHHAAATGNAENVMFLIQNRSCLNSKSRVIHGSEFDDLGRNYCGMTPVHYAAQNGHANIVRLLVQHGANIDAITDCGRSVFMLAAENGHEDIAVYCMNERFLRRS</sequence>
<dbReference type="GO" id="GO:0140999">
    <property type="term" value="F:histone H3K4 trimethyltransferase activity"/>
    <property type="evidence" value="ECO:0007669"/>
    <property type="project" value="UniProtKB-EC"/>
</dbReference>
<dbReference type="PANTHER" id="PTHR24198">
    <property type="entry name" value="ANKYRIN REPEAT AND PROTEIN KINASE DOMAIN-CONTAINING PROTEIN"/>
    <property type="match status" value="1"/>
</dbReference>
<dbReference type="Pfam" id="PF13606">
    <property type="entry name" value="Ank_3"/>
    <property type="match status" value="1"/>
</dbReference>
<name>A0A9W9YJV9_9CNID</name>
<dbReference type="Pfam" id="PF12796">
    <property type="entry name" value="Ank_2"/>
    <property type="match status" value="2"/>
</dbReference>
<evidence type="ECO:0000256" key="3">
    <source>
        <dbReference type="PROSITE-ProRule" id="PRU00023"/>
    </source>
</evidence>
<dbReference type="Proteomes" id="UP001163046">
    <property type="component" value="Unassembled WGS sequence"/>
</dbReference>
<proteinExistence type="predicted"/>
<dbReference type="InterPro" id="IPR036770">
    <property type="entry name" value="Ankyrin_rpt-contain_sf"/>
</dbReference>
<dbReference type="PROSITE" id="PS50297">
    <property type="entry name" value="ANK_REP_REGION"/>
    <property type="match status" value="2"/>
</dbReference>
<feature type="repeat" description="ANK" evidence="3">
    <location>
        <begin position="228"/>
        <end position="260"/>
    </location>
</feature>
<dbReference type="OrthoDB" id="10261302at2759"/>
<keyword evidence="4" id="KW-0489">Methyltransferase</keyword>
<keyword evidence="5" id="KW-1185">Reference proteome</keyword>
<dbReference type="GO" id="GO:0032259">
    <property type="term" value="P:methylation"/>
    <property type="evidence" value="ECO:0007669"/>
    <property type="project" value="UniProtKB-KW"/>
</dbReference>
<reference evidence="4" key="1">
    <citation type="submission" date="2023-01" db="EMBL/GenBank/DDBJ databases">
        <title>Genome assembly of the deep-sea coral Lophelia pertusa.</title>
        <authorList>
            <person name="Herrera S."/>
            <person name="Cordes E."/>
        </authorList>
    </citation>
    <scope>NUCLEOTIDE SEQUENCE</scope>
    <source>
        <strain evidence="4">USNM1676648</strain>
        <tissue evidence="4">Polyp</tissue>
    </source>
</reference>
<dbReference type="EC" id="2.1.1.354" evidence="4"/>
<dbReference type="InterPro" id="IPR002110">
    <property type="entry name" value="Ankyrin_rpt"/>
</dbReference>
<evidence type="ECO:0000313" key="5">
    <source>
        <dbReference type="Proteomes" id="UP001163046"/>
    </source>
</evidence>
<feature type="repeat" description="ANK" evidence="3">
    <location>
        <begin position="128"/>
        <end position="160"/>
    </location>
</feature>
<protein>
    <submittedName>
        <fullName evidence="4">Histone-lysine N-methyltransferase ehmt2</fullName>
        <ecNumber evidence="4">2.1.1.354</ecNumber>
    </submittedName>
</protein>
<organism evidence="4 5">
    <name type="scientific">Desmophyllum pertusum</name>
    <dbReference type="NCBI Taxonomy" id="174260"/>
    <lineage>
        <taxon>Eukaryota</taxon>
        <taxon>Metazoa</taxon>
        <taxon>Cnidaria</taxon>
        <taxon>Anthozoa</taxon>
        <taxon>Hexacorallia</taxon>
        <taxon>Scleractinia</taxon>
        <taxon>Caryophylliina</taxon>
        <taxon>Caryophylliidae</taxon>
        <taxon>Desmophyllum</taxon>
    </lineage>
</organism>
<dbReference type="AlphaFoldDB" id="A0A9W9YJV9"/>
<evidence type="ECO:0000256" key="2">
    <source>
        <dbReference type="ARBA" id="ARBA00023043"/>
    </source>
</evidence>
<comment type="caution">
    <text evidence="4">The sequence shown here is derived from an EMBL/GenBank/DDBJ whole genome shotgun (WGS) entry which is preliminary data.</text>
</comment>
<feature type="repeat" description="ANK" evidence="3">
    <location>
        <begin position="275"/>
        <end position="307"/>
    </location>
</feature>
<dbReference type="PANTHER" id="PTHR24198:SF165">
    <property type="entry name" value="ANKYRIN REPEAT-CONTAINING PROTEIN-RELATED"/>
    <property type="match status" value="1"/>
</dbReference>
<evidence type="ECO:0000256" key="1">
    <source>
        <dbReference type="ARBA" id="ARBA00022737"/>
    </source>
</evidence>
<dbReference type="Gene3D" id="1.25.40.20">
    <property type="entry name" value="Ankyrin repeat-containing domain"/>
    <property type="match status" value="2"/>
</dbReference>
<gene>
    <name evidence="4" type="primary">EHMT2_2</name>
    <name evidence="4" type="ORF">OS493_030513</name>
</gene>
<dbReference type="PRINTS" id="PR01415">
    <property type="entry name" value="ANKYRIN"/>
</dbReference>
<evidence type="ECO:0000313" key="4">
    <source>
        <dbReference type="EMBL" id="KAJ7354737.1"/>
    </source>
</evidence>